<reference evidence="8" key="1">
    <citation type="submission" date="2023-08" db="EMBL/GenBank/DDBJ databases">
        <authorList>
            <person name="Audoor S."/>
            <person name="Bilcke G."/>
        </authorList>
    </citation>
    <scope>NUCLEOTIDE SEQUENCE</scope>
</reference>
<dbReference type="GO" id="GO:0016925">
    <property type="term" value="P:protein sumoylation"/>
    <property type="evidence" value="ECO:0007669"/>
    <property type="project" value="TreeGrafter"/>
</dbReference>
<evidence type="ECO:0000256" key="4">
    <source>
        <dbReference type="ARBA" id="ARBA00022786"/>
    </source>
</evidence>
<evidence type="ECO:0000256" key="3">
    <source>
        <dbReference type="ARBA" id="ARBA00005673"/>
    </source>
</evidence>
<comment type="pathway">
    <text evidence="2">Protein modification; protein sumoylation.</text>
</comment>
<protein>
    <recommendedName>
        <fullName evidence="6">Ubiquitin-like 1-activating enzyme E1A</fullName>
    </recommendedName>
</protein>
<comment type="caution">
    <text evidence="8">The sequence shown here is derived from an EMBL/GenBank/DDBJ whole genome shotgun (WGS) entry which is preliminary data.</text>
</comment>
<evidence type="ECO:0000256" key="6">
    <source>
        <dbReference type="ARBA" id="ARBA00044354"/>
    </source>
</evidence>
<comment type="similarity">
    <text evidence="3">Belongs to the ubiquitin-activating E1 family.</text>
</comment>
<evidence type="ECO:0000313" key="8">
    <source>
        <dbReference type="EMBL" id="CAJ1942780.1"/>
    </source>
</evidence>
<dbReference type="SUPFAM" id="SSF69572">
    <property type="entry name" value="Activating enzymes of the ubiquitin-like proteins"/>
    <property type="match status" value="1"/>
</dbReference>
<dbReference type="InterPro" id="IPR035985">
    <property type="entry name" value="Ubiquitin-activating_enz"/>
</dbReference>
<gene>
    <name evidence="8" type="ORF">CYCCA115_LOCUS8118</name>
</gene>
<dbReference type="GO" id="GO:0031510">
    <property type="term" value="C:SUMO activating enzyme complex"/>
    <property type="evidence" value="ECO:0007669"/>
    <property type="project" value="TreeGrafter"/>
</dbReference>
<dbReference type="EMBL" id="CAKOGP040001112">
    <property type="protein sequence ID" value="CAJ1942780.1"/>
    <property type="molecule type" value="Genomic_DNA"/>
</dbReference>
<keyword evidence="9" id="KW-1185">Reference proteome</keyword>
<evidence type="ECO:0000259" key="7">
    <source>
        <dbReference type="Pfam" id="PF00899"/>
    </source>
</evidence>
<comment type="subcellular location">
    <subcellularLocation>
        <location evidence="1">Nucleus</location>
    </subcellularLocation>
</comment>
<dbReference type="InterPro" id="IPR000594">
    <property type="entry name" value="ThiF_NAD_FAD-bd"/>
</dbReference>
<evidence type="ECO:0000256" key="5">
    <source>
        <dbReference type="ARBA" id="ARBA00023242"/>
    </source>
</evidence>
<sequence>MTTNNTAAPTKALKESDIYDRQIRLWGAESQAKMKSSKVLYVNITGTSAEVIKNLVLAGIAATLCDTRPVEAMADAPHFFSPPKTSKKVKYSSVAHAVKPMVEDLNMLLGECPILEKSVSNLGADDLKDYTVIVASQIPLAQATRLAQVASKLKKQFYLADCFGFNGAVLTELGQDYHFRPEQGKKLLEPQPLKEYLPLEEYVKVPLHLTVNRFHKKPPKVYVLYRCLLEYQAKTGMFPSQEEDITIMQDFLKGQQVELDDEHLSKEDLQQLAKAGVAQLPAVCSVLGGMLGNEIIKVISGKGEPANNTILLDGGLCKAWTFLVKAKK</sequence>
<dbReference type="Pfam" id="PF00899">
    <property type="entry name" value="ThiF"/>
    <property type="match status" value="1"/>
</dbReference>
<dbReference type="GO" id="GO:0005737">
    <property type="term" value="C:cytoplasm"/>
    <property type="evidence" value="ECO:0007669"/>
    <property type="project" value="TreeGrafter"/>
</dbReference>
<dbReference type="InterPro" id="IPR045886">
    <property type="entry name" value="ThiF/MoeB/HesA"/>
</dbReference>
<accession>A0AAD2CQG8</accession>
<keyword evidence="4" id="KW-0833">Ubl conjugation pathway</keyword>
<organism evidence="8 9">
    <name type="scientific">Cylindrotheca closterium</name>
    <dbReference type="NCBI Taxonomy" id="2856"/>
    <lineage>
        <taxon>Eukaryota</taxon>
        <taxon>Sar</taxon>
        <taxon>Stramenopiles</taxon>
        <taxon>Ochrophyta</taxon>
        <taxon>Bacillariophyta</taxon>
        <taxon>Bacillariophyceae</taxon>
        <taxon>Bacillariophycidae</taxon>
        <taxon>Bacillariales</taxon>
        <taxon>Bacillariaceae</taxon>
        <taxon>Cylindrotheca</taxon>
    </lineage>
</organism>
<dbReference type="GO" id="GO:0019948">
    <property type="term" value="F:SUMO activating enzyme activity"/>
    <property type="evidence" value="ECO:0007669"/>
    <property type="project" value="TreeGrafter"/>
</dbReference>
<dbReference type="InterPro" id="IPR000011">
    <property type="entry name" value="UBQ/SUMO-activ_enz_E1-like"/>
</dbReference>
<dbReference type="PRINTS" id="PR01849">
    <property type="entry name" value="UBIQUITINACT"/>
</dbReference>
<proteinExistence type="inferred from homology"/>
<evidence type="ECO:0000256" key="2">
    <source>
        <dbReference type="ARBA" id="ARBA00004718"/>
    </source>
</evidence>
<dbReference type="PANTHER" id="PTHR10953">
    <property type="entry name" value="UBIQUITIN-ACTIVATING ENZYME E1"/>
    <property type="match status" value="1"/>
</dbReference>
<name>A0AAD2CQG8_9STRA</name>
<evidence type="ECO:0000256" key="1">
    <source>
        <dbReference type="ARBA" id="ARBA00004123"/>
    </source>
</evidence>
<dbReference type="AlphaFoldDB" id="A0AAD2CQG8"/>
<evidence type="ECO:0000313" key="9">
    <source>
        <dbReference type="Proteomes" id="UP001295423"/>
    </source>
</evidence>
<dbReference type="Gene3D" id="3.40.50.720">
    <property type="entry name" value="NAD(P)-binding Rossmann-like Domain"/>
    <property type="match status" value="1"/>
</dbReference>
<dbReference type="Proteomes" id="UP001295423">
    <property type="component" value="Unassembled WGS sequence"/>
</dbReference>
<dbReference type="PANTHER" id="PTHR10953:SF162">
    <property type="entry name" value="SUMO-ACTIVATING ENZYME SUBUNIT 1"/>
    <property type="match status" value="1"/>
</dbReference>
<feature type="domain" description="THIF-type NAD/FAD binding fold" evidence="7">
    <location>
        <begin position="19"/>
        <end position="309"/>
    </location>
</feature>
<keyword evidence="5" id="KW-0539">Nucleus</keyword>